<dbReference type="Pfam" id="PF02518">
    <property type="entry name" value="HATPase_c"/>
    <property type="match status" value="1"/>
</dbReference>
<evidence type="ECO:0000259" key="15">
    <source>
        <dbReference type="PROSITE" id="PS50109"/>
    </source>
</evidence>
<keyword evidence="7 14" id="KW-0812">Transmembrane</keyword>
<evidence type="ECO:0000256" key="14">
    <source>
        <dbReference type="SAM" id="Phobius"/>
    </source>
</evidence>
<keyword evidence="5" id="KW-0597">Phosphoprotein</keyword>
<dbReference type="SMART" id="SM00388">
    <property type="entry name" value="HisKA"/>
    <property type="match status" value="1"/>
</dbReference>
<dbReference type="InterPro" id="IPR003661">
    <property type="entry name" value="HisK_dim/P_dom"/>
</dbReference>
<dbReference type="InterPro" id="IPR036097">
    <property type="entry name" value="HisK_dim/P_sf"/>
</dbReference>
<evidence type="ECO:0000256" key="5">
    <source>
        <dbReference type="ARBA" id="ARBA00022553"/>
    </source>
</evidence>
<keyword evidence="8" id="KW-0547">Nucleotide-binding</keyword>
<feature type="domain" description="Histidine kinase" evidence="15">
    <location>
        <begin position="150"/>
        <end position="362"/>
    </location>
</feature>
<dbReference type="Gene3D" id="1.10.287.130">
    <property type="match status" value="1"/>
</dbReference>
<reference evidence="16 17" key="1">
    <citation type="journal article" date="2021" name="ISME Commun">
        <title>Automated analysis of genomic sequences facilitates high-throughput and comprehensive description of bacteria.</title>
        <authorList>
            <person name="Hitch T.C.A."/>
        </authorList>
    </citation>
    <scope>NUCLEOTIDE SEQUENCE [LARGE SCALE GENOMIC DNA]</scope>
    <source>
        <strain evidence="16 17">Sanger_23</strain>
    </source>
</reference>
<dbReference type="CDD" id="cd00075">
    <property type="entry name" value="HATPase"/>
    <property type="match status" value="1"/>
</dbReference>
<organism evidence="16 17">
    <name type="scientific">Blautia ammoniilytica</name>
    <dbReference type="NCBI Taxonomy" id="2981782"/>
    <lineage>
        <taxon>Bacteria</taxon>
        <taxon>Bacillati</taxon>
        <taxon>Bacillota</taxon>
        <taxon>Clostridia</taxon>
        <taxon>Lachnospirales</taxon>
        <taxon>Lachnospiraceae</taxon>
        <taxon>Blautia</taxon>
    </lineage>
</organism>
<dbReference type="CDD" id="cd00082">
    <property type="entry name" value="HisKA"/>
    <property type="match status" value="1"/>
</dbReference>
<comment type="subcellular location">
    <subcellularLocation>
        <location evidence="2">Cell membrane</location>
        <topology evidence="2">Multi-pass membrane protein</topology>
    </subcellularLocation>
</comment>
<dbReference type="InterPro" id="IPR005467">
    <property type="entry name" value="His_kinase_dom"/>
</dbReference>
<dbReference type="InterPro" id="IPR003594">
    <property type="entry name" value="HATPase_dom"/>
</dbReference>
<dbReference type="Gene3D" id="3.30.565.10">
    <property type="entry name" value="Histidine kinase-like ATPase, C-terminal domain"/>
    <property type="match status" value="1"/>
</dbReference>
<accession>A0ABT2TX53</accession>
<keyword evidence="17" id="KW-1185">Reference proteome</keyword>
<dbReference type="SMART" id="SM00387">
    <property type="entry name" value="HATPase_c"/>
    <property type="match status" value="1"/>
</dbReference>
<evidence type="ECO:0000256" key="3">
    <source>
        <dbReference type="ARBA" id="ARBA00012438"/>
    </source>
</evidence>
<comment type="catalytic activity">
    <reaction evidence="1">
        <text>ATP + protein L-histidine = ADP + protein N-phospho-L-histidine.</text>
        <dbReference type="EC" id="2.7.13.3"/>
    </reaction>
</comment>
<evidence type="ECO:0000256" key="4">
    <source>
        <dbReference type="ARBA" id="ARBA00022475"/>
    </source>
</evidence>
<dbReference type="Gene3D" id="6.10.340.10">
    <property type="match status" value="1"/>
</dbReference>
<feature type="transmembrane region" description="Helical" evidence="14">
    <location>
        <begin position="12"/>
        <end position="30"/>
    </location>
</feature>
<dbReference type="PROSITE" id="PS50109">
    <property type="entry name" value="HIS_KIN"/>
    <property type="match status" value="1"/>
</dbReference>
<dbReference type="InterPro" id="IPR004358">
    <property type="entry name" value="Sig_transdc_His_kin-like_C"/>
</dbReference>
<keyword evidence="11 14" id="KW-1133">Transmembrane helix</keyword>
<evidence type="ECO:0000256" key="13">
    <source>
        <dbReference type="ARBA" id="ARBA00023136"/>
    </source>
</evidence>
<evidence type="ECO:0000256" key="8">
    <source>
        <dbReference type="ARBA" id="ARBA00022741"/>
    </source>
</evidence>
<keyword evidence="4" id="KW-1003">Cell membrane</keyword>
<feature type="transmembrane region" description="Helical" evidence="14">
    <location>
        <begin position="60"/>
        <end position="81"/>
    </location>
</feature>
<dbReference type="SUPFAM" id="SSF47384">
    <property type="entry name" value="Homodimeric domain of signal transducing histidine kinase"/>
    <property type="match status" value="1"/>
</dbReference>
<keyword evidence="10" id="KW-0067">ATP-binding</keyword>
<name>A0ABT2TX53_9FIRM</name>
<dbReference type="InterPro" id="IPR036890">
    <property type="entry name" value="HATPase_C_sf"/>
</dbReference>
<dbReference type="GO" id="GO:0016301">
    <property type="term" value="F:kinase activity"/>
    <property type="evidence" value="ECO:0007669"/>
    <property type="project" value="UniProtKB-KW"/>
</dbReference>
<keyword evidence="13 14" id="KW-0472">Membrane</keyword>
<evidence type="ECO:0000313" key="17">
    <source>
        <dbReference type="Proteomes" id="UP001652409"/>
    </source>
</evidence>
<keyword evidence="12" id="KW-0902">Two-component regulatory system</keyword>
<evidence type="ECO:0000313" key="16">
    <source>
        <dbReference type="EMBL" id="MCU6766822.1"/>
    </source>
</evidence>
<dbReference type="RefSeq" id="WP_158422607.1">
    <property type="nucleotide sequence ID" value="NZ_JAOQJL010000041.1"/>
</dbReference>
<dbReference type="SUPFAM" id="SSF55874">
    <property type="entry name" value="ATPase domain of HSP90 chaperone/DNA topoisomerase II/histidine kinase"/>
    <property type="match status" value="1"/>
</dbReference>
<evidence type="ECO:0000256" key="11">
    <source>
        <dbReference type="ARBA" id="ARBA00022989"/>
    </source>
</evidence>
<evidence type="ECO:0000256" key="12">
    <source>
        <dbReference type="ARBA" id="ARBA00023012"/>
    </source>
</evidence>
<evidence type="ECO:0000256" key="1">
    <source>
        <dbReference type="ARBA" id="ARBA00000085"/>
    </source>
</evidence>
<dbReference type="Pfam" id="PF00512">
    <property type="entry name" value="HisKA"/>
    <property type="match status" value="1"/>
</dbReference>
<gene>
    <name evidence="16" type="ORF">OCV61_15675</name>
</gene>
<keyword evidence="9 16" id="KW-0418">Kinase</keyword>
<protein>
    <recommendedName>
        <fullName evidence="3">histidine kinase</fullName>
        <ecNumber evidence="3">2.7.13.3</ecNumber>
    </recommendedName>
</protein>
<dbReference type="Proteomes" id="UP001652409">
    <property type="component" value="Unassembled WGS sequence"/>
</dbReference>
<dbReference type="PRINTS" id="PR00344">
    <property type="entry name" value="BCTRLSENSOR"/>
</dbReference>
<keyword evidence="6" id="KW-0808">Transferase</keyword>
<evidence type="ECO:0000256" key="2">
    <source>
        <dbReference type="ARBA" id="ARBA00004651"/>
    </source>
</evidence>
<evidence type="ECO:0000256" key="6">
    <source>
        <dbReference type="ARBA" id="ARBA00022679"/>
    </source>
</evidence>
<evidence type="ECO:0000256" key="7">
    <source>
        <dbReference type="ARBA" id="ARBA00022692"/>
    </source>
</evidence>
<dbReference type="InterPro" id="IPR050398">
    <property type="entry name" value="HssS/ArlS-like"/>
</dbReference>
<dbReference type="EC" id="2.7.13.3" evidence="3"/>
<proteinExistence type="predicted"/>
<evidence type="ECO:0000256" key="10">
    <source>
        <dbReference type="ARBA" id="ARBA00022840"/>
    </source>
</evidence>
<dbReference type="PANTHER" id="PTHR45528:SF1">
    <property type="entry name" value="SENSOR HISTIDINE KINASE CPXA"/>
    <property type="match status" value="1"/>
</dbReference>
<sequence>MNEYKKFARRFLGLELVFIGIANLIYYIWIADPEPVIRKLQEKTDTIYKVFYNRTDYRTWILMDIALGILFFMSVFLVTYMKKKIIKPFHRMEHLTEELAKGNLSMPIPAEKSQYLGRFLWGMDMLRNTLEDNKEKQLQLQKEKKTLILSLTHDIKTPLSAIRLYVRVLEEGLYTTEEKCVEAYHGIEKNVKEIEDYVSEITEASREDFLHLTVDPGEVYLSTVIEAIRMLYEDKLGQLHVSFGIQAYTDCLLKGDPDRLIEVLQNLLENAVKYGDGERVNLSFGEEEDCILIHVLNSGCTLKAEELVNLFDSFYRGSNAGSAKGSGLGLYISRQLMRKMDGEVYAEIQEQDFVVTMVVRKV</sequence>
<evidence type="ECO:0000256" key="9">
    <source>
        <dbReference type="ARBA" id="ARBA00022777"/>
    </source>
</evidence>
<comment type="caution">
    <text evidence="16">The sequence shown here is derived from an EMBL/GenBank/DDBJ whole genome shotgun (WGS) entry which is preliminary data.</text>
</comment>
<dbReference type="EMBL" id="JAOQJL010000041">
    <property type="protein sequence ID" value="MCU6766822.1"/>
    <property type="molecule type" value="Genomic_DNA"/>
</dbReference>
<dbReference type="PANTHER" id="PTHR45528">
    <property type="entry name" value="SENSOR HISTIDINE KINASE CPXA"/>
    <property type="match status" value="1"/>
</dbReference>